<proteinExistence type="predicted"/>
<dbReference type="OrthoDB" id="9904691at2"/>
<dbReference type="HOGENOM" id="CLU_1853988_0_0_11"/>
<accession>D3QAW4</accession>
<evidence type="ECO:0000313" key="2">
    <source>
        <dbReference type="EMBL" id="ADD44760.1"/>
    </source>
</evidence>
<dbReference type="AlphaFoldDB" id="D3QAW4"/>
<sequence>MRKTIRAVAVTTLAALGTVGLLSTPAAADDGPSPRGSDEKINVYTYTFGEPDYAGYVEFKHADDKFYLYRQKSAGNRIYLEYARKGSPSFSTLVGPYEEGATDVHDLNLTEGKVYKFRGCIQLDYEEDDCSGYQHFTA</sequence>
<organism evidence="2 3">
    <name type="scientific">Stackebrandtia nassauensis (strain DSM 44728 / CIP 108903 / NRRL B-16338 / NBRC 102104 / LLR-40K-21)</name>
    <dbReference type="NCBI Taxonomy" id="446470"/>
    <lineage>
        <taxon>Bacteria</taxon>
        <taxon>Bacillati</taxon>
        <taxon>Actinomycetota</taxon>
        <taxon>Actinomycetes</taxon>
        <taxon>Glycomycetales</taxon>
        <taxon>Glycomycetaceae</taxon>
        <taxon>Stackebrandtia</taxon>
    </lineage>
</organism>
<evidence type="ECO:0000256" key="1">
    <source>
        <dbReference type="SAM" id="SignalP"/>
    </source>
</evidence>
<dbReference type="KEGG" id="sna:Snas_5125"/>
<dbReference type="RefSeq" id="WP_013020331.1">
    <property type="nucleotide sequence ID" value="NC_013947.1"/>
</dbReference>
<reference evidence="2 3" key="1">
    <citation type="journal article" date="2009" name="Stand. Genomic Sci.">
        <title>Complete genome sequence of Stackebrandtia nassauensis type strain (LLR-40K-21).</title>
        <authorList>
            <person name="Munk C."/>
            <person name="Lapidus A."/>
            <person name="Copeland A."/>
            <person name="Jando M."/>
            <person name="Mayilraj S."/>
            <person name="Glavina Del Rio T."/>
            <person name="Nolan M."/>
            <person name="Chen F."/>
            <person name="Lucas S."/>
            <person name="Tice H."/>
            <person name="Cheng J.F."/>
            <person name="Han C."/>
            <person name="Detter J.C."/>
            <person name="Bruce D."/>
            <person name="Goodwin L."/>
            <person name="Chain P."/>
            <person name="Pitluck S."/>
            <person name="Goker M."/>
            <person name="Ovchinikova G."/>
            <person name="Pati A."/>
            <person name="Ivanova N."/>
            <person name="Mavromatis K."/>
            <person name="Chen A."/>
            <person name="Palaniappan K."/>
            <person name="Land M."/>
            <person name="Hauser L."/>
            <person name="Chang Y.J."/>
            <person name="Jeffries C.D."/>
            <person name="Bristow J."/>
            <person name="Eisen J.A."/>
            <person name="Markowitz V."/>
            <person name="Hugenholtz P."/>
            <person name="Kyrpides N.C."/>
            <person name="Klenk H.P."/>
        </authorList>
    </citation>
    <scope>NUCLEOTIDE SEQUENCE [LARGE SCALE GENOMIC DNA]</scope>
    <source>
        <strain evidence="3">DSM 44728 / CIP 108903 / NRRL B-16338 / NBRC 102104 / LLR-40K-21</strain>
    </source>
</reference>
<dbReference type="Proteomes" id="UP000000844">
    <property type="component" value="Chromosome"/>
</dbReference>
<dbReference type="STRING" id="446470.Snas_5125"/>
<feature type="signal peptide" evidence="1">
    <location>
        <begin position="1"/>
        <end position="28"/>
    </location>
</feature>
<protein>
    <submittedName>
        <fullName evidence="2">Uncharacterized protein</fullName>
    </submittedName>
</protein>
<gene>
    <name evidence="2" type="ordered locus">Snas_5125</name>
</gene>
<dbReference type="EMBL" id="CP001778">
    <property type="protein sequence ID" value="ADD44760.1"/>
    <property type="molecule type" value="Genomic_DNA"/>
</dbReference>
<keyword evidence="3" id="KW-1185">Reference proteome</keyword>
<feature type="chain" id="PRO_5003048382" evidence="1">
    <location>
        <begin position="29"/>
        <end position="138"/>
    </location>
</feature>
<evidence type="ECO:0000313" key="3">
    <source>
        <dbReference type="Proteomes" id="UP000000844"/>
    </source>
</evidence>
<name>D3QAW4_STANL</name>
<keyword evidence="1" id="KW-0732">Signal</keyword>